<dbReference type="PANTHER" id="PTHR31511:SF12">
    <property type="entry name" value="RHO TERMINATION FACTOR N-TERMINAL DOMAIN-CONTAINING PROTEIN"/>
    <property type="match status" value="1"/>
</dbReference>
<organism evidence="1 2">
    <name type="scientific">Allacma fusca</name>
    <dbReference type="NCBI Taxonomy" id="39272"/>
    <lineage>
        <taxon>Eukaryota</taxon>
        <taxon>Metazoa</taxon>
        <taxon>Ecdysozoa</taxon>
        <taxon>Arthropoda</taxon>
        <taxon>Hexapoda</taxon>
        <taxon>Collembola</taxon>
        <taxon>Symphypleona</taxon>
        <taxon>Sminthuridae</taxon>
        <taxon>Allacma</taxon>
    </lineage>
</organism>
<evidence type="ECO:0000313" key="2">
    <source>
        <dbReference type="Proteomes" id="UP000708208"/>
    </source>
</evidence>
<name>A0A8J2J5L0_9HEXA</name>
<accession>A0A8J2J5L0</accession>
<gene>
    <name evidence="1" type="ORF">AFUS01_LOCUS955</name>
</gene>
<dbReference type="EMBL" id="CAJVCH010005151">
    <property type="protein sequence ID" value="CAG7656437.1"/>
    <property type="molecule type" value="Genomic_DNA"/>
</dbReference>
<feature type="non-terminal residue" evidence="1">
    <location>
        <position position="164"/>
    </location>
</feature>
<comment type="caution">
    <text evidence="1">The sequence shown here is derived from an EMBL/GenBank/DDBJ whole genome shotgun (WGS) entry which is preliminary data.</text>
</comment>
<sequence length="164" mass="18677">MSNDSIDLLLKKLPKPYTFLSGPNVLKDGVPIPEIQEFHKDMTHEECSQEDYEIILKICSLFQIKDFCMYTKLYTILDSALLGIVYMNFIQNSFKSYGIDPSYLCTASGFAWQAFLYTTGADIHYIRDKKMIDLVREGIRGGVSMAAKKIVCANNEKTPFNFNA</sequence>
<dbReference type="Proteomes" id="UP000708208">
    <property type="component" value="Unassembled WGS sequence"/>
</dbReference>
<dbReference type="PANTHER" id="PTHR31511">
    <property type="entry name" value="PROTEIN CBG23764"/>
    <property type="match status" value="1"/>
</dbReference>
<dbReference type="AlphaFoldDB" id="A0A8J2J5L0"/>
<keyword evidence="2" id="KW-1185">Reference proteome</keyword>
<reference evidence="1" key="1">
    <citation type="submission" date="2021-06" db="EMBL/GenBank/DDBJ databases">
        <authorList>
            <person name="Hodson N. C."/>
            <person name="Mongue J. A."/>
            <person name="Jaron S. K."/>
        </authorList>
    </citation>
    <scope>NUCLEOTIDE SEQUENCE</scope>
</reference>
<evidence type="ECO:0000313" key="1">
    <source>
        <dbReference type="EMBL" id="CAG7656437.1"/>
    </source>
</evidence>
<protein>
    <submittedName>
        <fullName evidence="1">Uncharacterized protein</fullName>
    </submittedName>
</protein>
<dbReference type="OrthoDB" id="414982at2759"/>
<proteinExistence type="predicted"/>